<feature type="domain" description="Helicase ATP-binding" evidence="13">
    <location>
        <begin position="372"/>
        <end position="547"/>
    </location>
</feature>
<gene>
    <name evidence="16" type="ORF">P43SY_007591</name>
</gene>
<dbReference type="EMBL" id="JAKCXM010000638">
    <property type="protein sequence ID" value="KAJ0392423.1"/>
    <property type="molecule type" value="Genomic_DNA"/>
</dbReference>
<evidence type="ECO:0000256" key="1">
    <source>
        <dbReference type="ARBA" id="ARBA00005446"/>
    </source>
</evidence>
<dbReference type="NCBIfam" id="TIGR00614">
    <property type="entry name" value="recQ_fam"/>
    <property type="match status" value="1"/>
</dbReference>
<dbReference type="CDD" id="cd18018">
    <property type="entry name" value="DEXHc_RecQ4-like"/>
    <property type="match status" value="1"/>
</dbReference>
<dbReference type="GO" id="GO:0005524">
    <property type="term" value="F:ATP binding"/>
    <property type="evidence" value="ECO:0007669"/>
    <property type="project" value="UniProtKB-KW"/>
</dbReference>
<dbReference type="InterPro" id="IPR001650">
    <property type="entry name" value="Helicase_C-like"/>
</dbReference>
<feature type="domain" description="Helicase C-terminal" evidence="14">
    <location>
        <begin position="575"/>
        <end position="742"/>
    </location>
</feature>
<keyword evidence="3" id="KW-0547">Nucleotide-binding</keyword>
<dbReference type="EC" id="5.6.2.4" evidence="10"/>
<evidence type="ECO:0000256" key="3">
    <source>
        <dbReference type="ARBA" id="ARBA00022741"/>
    </source>
</evidence>
<feature type="region of interest" description="Disordered" evidence="12">
    <location>
        <begin position="171"/>
        <end position="218"/>
    </location>
</feature>
<name>A0AAD5Q3X5_PYTIN</name>
<dbReference type="GO" id="GO:0005694">
    <property type="term" value="C:chromosome"/>
    <property type="evidence" value="ECO:0007669"/>
    <property type="project" value="TreeGrafter"/>
</dbReference>
<evidence type="ECO:0000256" key="8">
    <source>
        <dbReference type="ARBA" id="ARBA00022840"/>
    </source>
</evidence>
<dbReference type="PROSITE" id="PS51999">
    <property type="entry name" value="ZF_GRF"/>
    <property type="match status" value="1"/>
</dbReference>
<feature type="compositionally biased region" description="Polar residues" evidence="12">
    <location>
        <begin position="1"/>
        <end position="22"/>
    </location>
</feature>
<feature type="region of interest" description="Disordered" evidence="12">
    <location>
        <begin position="1"/>
        <end position="32"/>
    </location>
</feature>
<reference evidence="16" key="1">
    <citation type="submission" date="2021-12" db="EMBL/GenBank/DDBJ databases">
        <title>Prjna785345.</title>
        <authorList>
            <person name="Rujirawat T."/>
            <person name="Krajaejun T."/>
        </authorList>
    </citation>
    <scope>NUCLEOTIDE SEQUENCE</scope>
    <source>
        <strain evidence="16">Pi057C3</strain>
    </source>
</reference>
<dbReference type="InterPro" id="IPR014001">
    <property type="entry name" value="Helicase_ATP-bd"/>
</dbReference>
<dbReference type="GO" id="GO:0003676">
    <property type="term" value="F:nucleic acid binding"/>
    <property type="evidence" value="ECO:0007669"/>
    <property type="project" value="InterPro"/>
</dbReference>
<dbReference type="GO" id="GO:0008270">
    <property type="term" value="F:zinc ion binding"/>
    <property type="evidence" value="ECO:0007669"/>
    <property type="project" value="UniProtKB-KW"/>
</dbReference>
<accession>A0AAD5Q3X5</accession>
<evidence type="ECO:0000256" key="4">
    <source>
        <dbReference type="ARBA" id="ARBA00022771"/>
    </source>
</evidence>
<dbReference type="PANTHER" id="PTHR13710">
    <property type="entry name" value="DNA HELICASE RECQ FAMILY MEMBER"/>
    <property type="match status" value="1"/>
</dbReference>
<keyword evidence="8" id="KW-0067">ATP-binding</keyword>
<dbReference type="SMART" id="SM00487">
    <property type="entry name" value="DEXDc"/>
    <property type="match status" value="1"/>
</dbReference>
<feature type="compositionally biased region" description="Low complexity" evidence="12">
    <location>
        <begin position="79"/>
        <end position="100"/>
    </location>
</feature>
<comment type="similarity">
    <text evidence="1">Belongs to the helicase family. RecQ subfamily.</text>
</comment>
<dbReference type="SUPFAM" id="SSF52540">
    <property type="entry name" value="P-loop containing nucleoside triphosphate hydrolases"/>
    <property type="match status" value="1"/>
</dbReference>
<evidence type="ECO:0000256" key="2">
    <source>
        <dbReference type="ARBA" id="ARBA00022723"/>
    </source>
</evidence>
<dbReference type="Pfam" id="PF00270">
    <property type="entry name" value="DEAD"/>
    <property type="match status" value="1"/>
</dbReference>
<dbReference type="PANTHER" id="PTHR13710:SF108">
    <property type="entry name" value="ATP-DEPENDENT DNA HELICASE Q4"/>
    <property type="match status" value="1"/>
</dbReference>
<keyword evidence="7" id="KW-0862">Zinc</keyword>
<dbReference type="InterPro" id="IPR011545">
    <property type="entry name" value="DEAD/DEAH_box_helicase_dom"/>
</dbReference>
<evidence type="ECO:0000256" key="6">
    <source>
        <dbReference type="ARBA" id="ARBA00022806"/>
    </source>
</evidence>
<protein>
    <recommendedName>
        <fullName evidence="10">DNA 3'-5' helicase</fullName>
        <ecNumber evidence="10">5.6.2.4</ecNumber>
    </recommendedName>
</protein>
<sequence>MMRGLTWTQQRPGTRNDASQGAQEVAPDAGEQSFEEVFAEVFGAERQRVCKALAPLAPLGDDDQLPGTQDVTTQPPPCTSTSTTATTSQQSNASQTTATTRSDAKTDSRWTFAAPSAIDLTVFDMSTRDRETDRSTPLDSKRGNATAFARYKDENASHSVSDNFVRLTMRRRVRGSTGRAKKRPEYLRSRGPRDDALDDHGGNKRRSAKDPTERAMAGDPLLQDGVDFLDECLEVLQKIEREREIDRPVCKDTSSAEPEPECAPPRCHHALECQRLVVKKKNSNHGRAFFACPLGHDEGRCDFFLWEDNHTPFALRRLRDGTSAAPPELDDDSPLVPLDLSQPLALQRDALRTNLRLVFGHSDFRPGQQWAIERVLERRRTLLVLPTGSGKSLCYQFPALFLPGVTLVISPLIALMNDQFDGLPPRLQRRARCLTGSASRRSAASKAQYADLVRDLLGGGVKLLFVSPEKALTRGFQRVLRQLQTRLSLVCVDEAHCISEWSHHFRPSYLRLAALFEQAESVLAITATASRRVERDILAQLQPANAAGDDMVLRMPWQRENLRLGVVRVVSDEQRLECLVGLLADERRKRQGAMIMYVHQQRQAEALAALLQEQLAARNPAKWASAAARKAIAFYHANMDSEAKEKVRMGFLSGRVRLVIATIAFGMGIDKQNVRLVLHYHAPSSIEHYLQQVGRAGRDGRPASALLFLLDDDVRTFRSLLFSNALHRLQLERLVALVTCLKTDAAVVTVPANQRAREYRVWIDVKRIEKVLDMKAAMVETFLTLLSLQPTIRETMVVTIRPTAMAWCELSLLDSGLRTTDELLSRLVALLTDSQSASLGTVEVDVKGYLRTLHVRFHVVAVASQLLSAPAEAASLELLQRVRSWQLSGQILDGAAVHPTRRT</sequence>
<keyword evidence="2" id="KW-0479">Metal-binding</keyword>
<dbReference type="GO" id="GO:0016787">
    <property type="term" value="F:hydrolase activity"/>
    <property type="evidence" value="ECO:0007669"/>
    <property type="project" value="UniProtKB-KW"/>
</dbReference>
<dbReference type="InterPro" id="IPR027417">
    <property type="entry name" value="P-loop_NTPase"/>
</dbReference>
<comment type="caution">
    <text evidence="16">The sequence shown here is derived from an EMBL/GenBank/DDBJ whole genome shotgun (WGS) entry which is preliminary data.</text>
</comment>
<evidence type="ECO:0000256" key="5">
    <source>
        <dbReference type="ARBA" id="ARBA00022801"/>
    </source>
</evidence>
<keyword evidence="17" id="KW-1185">Reference proteome</keyword>
<dbReference type="Gene3D" id="3.40.50.300">
    <property type="entry name" value="P-loop containing nucleotide triphosphate hydrolases"/>
    <property type="match status" value="2"/>
</dbReference>
<keyword evidence="4 11" id="KW-0863">Zinc-finger</keyword>
<dbReference type="Pfam" id="PF00271">
    <property type="entry name" value="Helicase_C"/>
    <property type="match status" value="1"/>
</dbReference>
<dbReference type="Pfam" id="PF06839">
    <property type="entry name" value="Zn_ribbon_GRF"/>
    <property type="match status" value="1"/>
</dbReference>
<evidence type="ECO:0000256" key="9">
    <source>
        <dbReference type="ARBA" id="ARBA00034617"/>
    </source>
</evidence>
<dbReference type="InterPro" id="IPR004589">
    <property type="entry name" value="DNA_helicase_ATP-dep_RecQ"/>
</dbReference>
<dbReference type="GO" id="GO:0000724">
    <property type="term" value="P:double-strand break repair via homologous recombination"/>
    <property type="evidence" value="ECO:0007669"/>
    <property type="project" value="TreeGrafter"/>
</dbReference>
<dbReference type="PROSITE" id="PS51194">
    <property type="entry name" value="HELICASE_CTER"/>
    <property type="match status" value="1"/>
</dbReference>
<feature type="compositionally biased region" description="Basic residues" evidence="12">
    <location>
        <begin position="171"/>
        <end position="182"/>
    </location>
</feature>
<evidence type="ECO:0000313" key="17">
    <source>
        <dbReference type="Proteomes" id="UP001209570"/>
    </source>
</evidence>
<dbReference type="GO" id="GO:0005634">
    <property type="term" value="C:nucleus"/>
    <property type="evidence" value="ECO:0007669"/>
    <property type="project" value="TreeGrafter"/>
</dbReference>
<evidence type="ECO:0000259" key="13">
    <source>
        <dbReference type="PROSITE" id="PS51192"/>
    </source>
</evidence>
<dbReference type="Proteomes" id="UP001209570">
    <property type="component" value="Unassembled WGS sequence"/>
</dbReference>
<evidence type="ECO:0000313" key="16">
    <source>
        <dbReference type="EMBL" id="KAJ0392423.1"/>
    </source>
</evidence>
<dbReference type="InterPro" id="IPR010666">
    <property type="entry name" value="Znf_GRF"/>
</dbReference>
<feature type="compositionally biased region" description="Basic and acidic residues" evidence="12">
    <location>
        <begin position="183"/>
        <end position="213"/>
    </location>
</feature>
<dbReference type="PROSITE" id="PS51192">
    <property type="entry name" value="HELICASE_ATP_BIND_1"/>
    <property type="match status" value="1"/>
</dbReference>
<comment type="catalytic activity">
    <reaction evidence="9">
        <text>Couples ATP hydrolysis with the unwinding of duplex DNA by translocating in the 3'-5' direction.</text>
        <dbReference type="EC" id="5.6.2.4"/>
    </reaction>
</comment>
<evidence type="ECO:0000256" key="10">
    <source>
        <dbReference type="ARBA" id="ARBA00034808"/>
    </source>
</evidence>
<dbReference type="GO" id="GO:0009378">
    <property type="term" value="F:four-way junction helicase activity"/>
    <property type="evidence" value="ECO:0007669"/>
    <property type="project" value="TreeGrafter"/>
</dbReference>
<keyword evidence="5" id="KW-0378">Hydrolase</keyword>
<dbReference type="GO" id="GO:0005737">
    <property type="term" value="C:cytoplasm"/>
    <property type="evidence" value="ECO:0007669"/>
    <property type="project" value="TreeGrafter"/>
</dbReference>
<dbReference type="SMART" id="SM00490">
    <property type="entry name" value="HELICc"/>
    <property type="match status" value="1"/>
</dbReference>
<feature type="compositionally biased region" description="Basic and acidic residues" evidence="12">
    <location>
        <begin position="126"/>
        <end position="142"/>
    </location>
</feature>
<evidence type="ECO:0000256" key="7">
    <source>
        <dbReference type="ARBA" id="ARBA00022833"/>
    </source>
</evidence>
<proteinExistence type="inferred from homology"/>
<feature type="region of interest" description="Disordered" evidence="12">
    <location>
        <begin position="57"/>
        <end position="108"/>
    </location>
</feature>
<evidence type="ECO:0000259" key="15">
    <source>
        <dbReference type="PROSITE" id="PS51999"/>
    </source>
</evidence>
<evidence type="ECO:0000256" key="11">
    <source>
        <dbReference type="PROSITE-ProRule" id="PRU01343"/>
    </source>
</evidence>
<evidence type="ECO:0000256" key="12">
    <source>
        <dbReference type="SAM" id="MobiDB-lite"/>
    </source>
</evidence>
<evidence type="ECO:0000259" key="14">
    <source>
        <dbReference type="PROSITE" id="PS51194"/>
    </source>
</evidence>
<feature type="domain" description="GRF-type" evidence="15">
    <location>
        <begin position="267"/>
        <end position="310"/>
    </location>
</feature>
<organism evidence="16 17">
    <name type="scientific">Pythium insidiosum</name>
    <name type="common">Pythiosis disease agent</name>
    <dbReference type="NCBI Taxonomy" id="114742"/>
    <lineage>
        <taxon>Eukaryota</taxon>
        <taxon>Sar</taxon>
        <taxon>Stramenopiles</taxon>
        <taxon>Oomycota</taxon>
        <taxon>Peronosporomycetes</taxon>
        <taxon>Pythiales</taxon>
        <taxon>Pythiaceae</taxon>
        <taxon>Pythium</taxon>
    </lineage>
</organism>
<dbReference type="GO" id="GO:0043138">
    <property type="term" value="F:3'-5' DNA helicase activity"/>
    <property type="evidence" value="ECO:0007669"/>
    <property type="project" value="UniProtKB-EC"/>
</dbReference>
<keyword evidence="6" id="KW-0347">Helicase</keyword>
<dbReference type="AlphaFoldDB" id="A0AAD5Q3X5"/>
<feature type="region of interest" description="Disordered" evidence="12">
    <location>
        <begin position="125"/>
        <end position="145"/>
    </location>
</feature>